<gene>
    <name evidence="2" type="ORF">ANN_13213</name>
</gene>
<evidence type="ECO:0000256" key="1">
    <source>
        <dbReference type="SAM" id="MobiDB-lite"/>
    </source>
</evidence>
<evidence type="ECO:0000313" key="3">
    <source>
        <dbReference type="Proteomes" id="UP001148838"/>
    </source>
</evidence>
<protein>
    <submittedName>
        <fullName evidence="2">Uncharacterized protein</fullName>
    </submittedName>
</protein>
<accession>A0ABQ8TJ67</accession>
<feature type="region of interest" description="Disordered" evidence="1">
    <location>
        <begin position="69"/>
        <end position="130"/>
    </location>
</feature>
<proteinExistence type="predicted"/>
<evidence type="ECO:0000313" key="2">
    <source>
        <dbReference type="EMBL" id="KAJ4446517.1"/>
    </source>
</evidence>
<sequence length="201" mass="23372">MAGYVARMGESRNAYRVLVGRPKGKRPLGRPRRRWEDNIKMDLWEVGYDDRDWINLAHDRDQWEGLCEGGNEPPGSLKATRSLAPTHRDSLSHSANFTDSKEGPAQPALRKSRRLHAKSDYPPGCRDEGEGDCRKQRRHLLMSRNERMQRWVGGLTDDMTVTEERRWYHSQHKWQQMPLIGQCTQEPKKCKVRVQIGILLT</sequence>
<name>A0ABQ8TJ67_PERAM</name>
<organism evidence="2 3">
    <name type="scientific">Periplaneta americana</name>
    <name type="common">American cockroach</name>
    <name type="synonym">Blatta americana</name>
    <dbReference type="NCBI Taxonomy" id="6978"/>
    <lineage>
        <taxon>Eukaryota</taxon>
        <taxon>Metazoa</taxon>
        <taxon>Ecdysozoa</taxon>
        <taxon>Arthropoda</taxon>
        <taxon>Hexapoda</taxon>
        <taxon>Insecta</taxon>
        <taxon>Pterygota</taxon>
        <taxon>Neoptera</taxon>
        <taxon>Polyneoptera</taxon>
        <taxon>Dictyoptera</taxon>
        <taxon>Blattodea</taxon>
        <taxon>Blattoidea</taxon>
        <taxon>Blattidae</taxon>
        <taxon>Blattinae</taxon>
        <taxon>Periplaneta</taxon>
    </lineage>
</organism>
<dbReference type="Proteomes" id="UP001148838">
    <property type="component" value="Unassembled WGS sequence"/>
</dbReference>
<keyword evidence="3" id="KW-1185">Reference proteome</keyword>
<dbReference type="EMBL" id="JAJSOF020000009">
    <property type="protein sequence ID" value="KAJ4446517.1"/>
    <property type="molecule type" value="Genomic_DNA"/>
</dbReference>
<reference evidence="2 3" key="1">
    <citation type="journal article" date="2022" name="Allergy">
        <title>Genome assembly and annotation of Periplaneta americana reveal a comprehensive cockroach allergen profile.</title>
        <authorList>
            <person name="Wang L."/>
            <person name="Xiong Q."/>
            <person name="Saelim N."/>
            <person name="Wang L."/>
            <person name="Nong W."/>
            <person name="Wan A.T."/>
            <person name="Shi M."/>
            <person name="Liu X."/>
            <person name="Cao Q."/>
            <person name="Hui J.H.L."/>
            <person name="Sookrung N."/>
            <person name="Leung T.F."/>
            <person name="Tungtrongchitr A."/>
            <person name="Tsui S.K.W."/>
        </authorList>
    </citation>
    <scope>NUCLEOTIDE SEQUENCE [LARGE SCALE GENOMIC DNA]</scope>
    <source>
        <strain evidence="2">PWHHKU_190912</strain>
    </source>
</reference>
<comment type="caution">
    <text evidence="2">The sequence shown here is derived from an EMBL/GenBank/DDBJ whole genome shotgun (WGS) entry which is preliminary data.</text>
</comment>